<feature type="non-terminal residue" evidence="12">
    <location>
        <position position="324"/>
    </location>
</feature>
<dbReference type="InterPro" id="IPR007676">
    <property type="entry name" value="Ribophorin_I"/>
</dbReference>
<evidence type="ECO:0000256" key="2">
    <source>
        <dbReference type="ARBA" id="ARBA00004115"/>
    </source>
</evidence>
<dbReference type="OrthoDB" id="310030at2759"/>
<reference evidence="12 13" key="1">
    <citation type="journal article" name="Sci. Rep.">
        <title>Genome-scale phylogenetic analyses confirm Olpidium as the closest living zoosporic fungus to the non-flagellated, terrestrial fungi.</title>
        <authorList>
            <person name="Chang Y."/>
            <person name="Rochon D."/>
            <person name="Sekimoto S."/>
            <person name="Wang Y."/>
            <person name="Chovatia M."/>
            <person name="Sandor L."/>
            <person name="Salamov A."/>
            <person name="Grigoriev I.V."/>
            <person name="Stajich J.E."/>
            <person name="Spatafora J.W."/>
        </authorList>
    </citation>
    <scope>NUCLEOTIDE SEQUENCE [LARGE SCALE GENOMIC DNA]</scope>
    <source>
        <strain evidence="12">S191</strain>
    </source>
</reference>
<dbReference type="PANTHER" id="PTHR21049">
    <property type="entry name" value="RIBOPHORIN I"/>
    <property type="match status" value="1"/>
</dbReference>
<evidence type="ECO:0000256" key="8">
    <source>
        <dbReference type="ARBA" id="ARBA00022989"/>
    </source>
</evidence>
<name>A0A8H7ZYE4_9FUNG</name>
<evidence type="ECO:0000256" key="5">
    <source>
        <dbReference type="ARBA" id="ARBA00022692"/>
    </source>
</evidence>
<dbReference type="AlphaFoldDB" id="A0A8H7ZYE4"/>
<evidence type="ECO:0000256" key="4">
    <source>
        <dbReference type="ARBA" id="ARBA00008905"/>
    </source>
</evidence>
<evidence type="ECO:0000256" key="1">
    <source>
        <dbReference type="ARBA" id="ARBA00002791"/>
    </source>
</evidence>
<keyword evidence="6" id="KW-0732">Signal</keyword>
<keyword evidence="13" id="KW-1185">Reference proteome</keyword>
<comment type="similarity">
    <text evidence="4 10">Belongs to the OST1 family.</text>
</comment>
<comment type="caution">
    <text evidence="12">The sequence shown here is derived from an EMBL/GenBank/DDBJ whole genome shotgun (WGS) entry which is preliminary data.</text>
</comment>
<evidence type="ECO:0000313" key="13">
    <source>
        <dbReference type="Proteomes" id="UP000673691"/>
    </source>
</evidence>
<keyword evidence="9" id="KW-0472">Membrane</keyword>
<organism evidence="12 13">
    <name type="scientific">Olpidium bornovanus</name>
    <dbReference type="NCBI Taxonomy" id="278681"/>
    <lineage>
        <taxon>Eukaryota</taxon>
        <taxon>Fungi</taxon>
        <taxon>Fungi incertae sedis</taxon>
        <taxon>Olpidiomycota</taxon>
        <taxon>Olpidiomycotina</taxon>
        <taxon>Olpidiomycetes</taxon>
        <taxon>Olpidiales</taxon>
        <taxon>Olpidiaceae</taxon>
        <taxon>Olpidium</taxon>
    </lineage>
</organism>
<dbReference type="EMBL" id="JAEFCI010003067">
    <property type="protein sequence ID" value="KAG5461833.1"/>
    <property type="molecule type" value="Genomic_DNA"/>
</dbReference>
<evidence type="ECO:0000256" key="7">
    <source>
        <dbReference type="ARBA" id="ARBA00022824"/>
    </source>
</evidence>
<comment type="subunit">
    <text evidence="10">Component of the oligosaccharyltransferase (OST) complex.</text>
</comment>
<evidence type="ECO:0000256" key="10">
    <source>
        <dbReference type="RuleBase" id="RU361143"/>
    </source>
</evidence>
<dbReference type="PANTHER" id="PTHR21049:SF0">
    <property type="entry name" value="DOLICHYL-DIPHOSPHOOLIGOSACCHARIDE--PROTEIN GLYCOSYLTRANSFERASE SUBUNIT 1"/>
    <property type="match status" value="1"/>
</dbReference>
<comment type="pathway">
    <text evidence="3 10">Protein modification; protein glycosylation.</text>
</comment>
<protein>
    <recommendedName>
        <fullName evidence="10">Dolichyl-diphosphooligosaccharide--protein glycosyltransferase subunit 1</fullName>
    </recommendedName>
</protein>
<dbReference type="Proteomes" id="UP000673691">
    <property type="component" value="Unassembled WGS sequence"/>
</dbReference>
<comment type="subcellular location">
    <subcellularLocation>
        <location evidence="2 10">Endoplasmic reticulum membrane</location>
        <topology evidence="2 10">Single-pass type I membrane protein</topology>
    </subcellularLocation>
</comment>
<evidence type="ECO:0000256" key="6">
    <source>
        <dbReference type="ARBA" id="ARBA00022729"/>
    </source>
</evidence>
<evidence type="ECO:0000256" key="3">
    <source>
        <dbReference type="ARBA" id="ARBA00004922"/>
    </source>
</evidence>
<dbReference type="GO" id="GO:0018279">
    <property type="term" value="P:protein N-linked glycosylation via asparagine"/>
    <property type="evidence" value="ECO:0007669"/>
    <property type="project" value="TreeGrafter"/>
</dbReference>
<dbReference type="GO" id="GO:0008250">
    <property type="term" value="C:oligosaccharyltransferase complex"/>
    <property type="evidence" value="ECO:0007669"/>
    <property type="project" value="UniProtKB-UniRule"/>
</dbReference>
<keyword evidence="7 10" id="KW-0256">Endoplasmic reticulum</keyword>
<keyword evidence="8" id="KW-1133">Transmembrane helix</keyword>
<dbReference type="Pfam" id="PF04597">
    <property type="entry name" value="Ribophorin_I"/>
    <property type="match status" value="2"/>
</dbReference>
<evidence type="ECO:0000313" key="12">
    <source>
        <dbReference type="EMBL" id="KAG5461833.1"/>
    </source>
</evidence>
<evidence type="ECO:0000256" key="11">
    <source>
        <dbReference type="SAM" id="MobiDB-lite"/>
    </source>
</evidence>
<gene>
    <name evidence="12" type="ORF">BJ554DRAFT_5916</name>
</gene>
<sequence length="324" mass="35240">MLTGAPGEPPPRTDTAAQRDGGVKRRSHALPLLGLRPQAAAILRCVAAVVLGLLTVCPVPATAAPPLPASASSLFHANLIRTVDLSTGGNVRETISLAVENSGKQAVSAYHVVIPLARAGNVAHFSCTDKKTGLKLDMREGDTILSAPQGPLPVDRSGSLITFGPYGNVSAFSEEPLLTHFESLKGIVAAKSLLREIEISHWGGNAAVEEHYHFVHGQFRRVDYQLYSHVQHLTSVVQSLNLVLPLSARNPYYRDEIGNVSTSNFRLESVRDRSLLQLRPRYPLYGGWNYTCYLGYNMPLDEVVRVPKQADGKGKGRYTLRAPF</sequence>
<accession>A0A8H7ZYE4</accession>
<comment type="function">
    <text evidence="1 10">Subunit of the oligosaccharyl transferase (OST) complex that catalyzes the initial transfer of a defined glycan (Glc(3)Man(9)GlcNAc(2) in eukaryotes) from the lipid carrier dolichol-pyrophosphate to an asparagine residue within an Asn-X-Ser/Thr consensus motif in nascent polypeptide chains, the first step in protein N-glycosylation. N-glycosylation occurs cotranslationally and the complex associates with the Sec61 complex at the channel-forming translocon complex that mediates protein translocation across the endoplasmic reticulum (ER). All subunits are required for a maximal enzyme activity.</text>
</comment>
<keyword evidence="5" id="KW-0812">Transmembrane</keyword>
<proteinExistence type="inferred from homology"/>
<dbReference type="UniPathway" id="UPA00378"/>
<feature type="region of interest" description="Disordered" evidence="11">
    <location>
        <begin position="1"/>
        <end position="23"/>
    </location>
</feature>
<evidence type="ECO:0000256" key="9">
    <source>
        <dbReference type="ARBA" id="ARBA00023136"/>
    </source>
</evidence>